<reference evidence="6" key="1">
    <citation type="submission" date="2017-01" db="EMBL/GenBank/DDBJ databases">
        <authorList>
            <person name="Varghese N."/>
            <person name="Submissions S."/>
        </authorList>
    </citation>
    <scope>NUCLEOTIDE SEQUENCE [LARGE SCALE GENOMIC DNA]</scope>
    <source>
        <strain evidence="6">DSM 21054</strain>
    </source>
</reference>
<evidence type="ECO:0000256" key="2">
    <source>
        <dbReference type="ARBA" id="ARBA00022801"/>
    </source>
</evidence>
<dbReference type="RefSeq" id="WP_076376511.1">
    <property type="nucleotide sequence ID" value="NZ_AP017422.1"/>
</dbReference>
<evidence type="ECO:0000313" key="6">
    <source>
        <dbReference type="Proteomes" id="UP000186917"/>
    </source>
</evidence>
<dbReference type="SMART" id="SM00796">
    <property type="entry name" value="AHS1"/>
    <property type="match status" value="1"/>
</dbReference>
<keyword evidence="2" id="KW-0378">Hydrolase</keyword>
<protein>
    <submittedName>
        <fullName evidence="5">Inhibitor of KinA</fullName>
    </submittedName>
</protein>
<dbReference type="Gene3D" id="2.40.100.10">
    <property type="entry name" value="Cyclophilin-like"/>
    <property type="match status" value="1"/>
</dbReference>
<feature type="domain" description="Carboxyltransferase" evidence="4">
    <location>
        <begin position="5"/>
        <end position="217"/>
    </location>
</feature>
<evidence type="ECO:0000313" key="5">
    <source>
        <dbReference type="EMBL" id="SIS77824.1"/>
    </source>
</evidence>
<dbReference type="SUPFAM" id="SSF50891">
    <property type="entry name" value="Cyclophilin-like"/>
    <property type="match status" value="1"/>
</dbReference>
<dbReference type="InterPro" id="IPR010016">
    <property type="entry name" value="PxpB"/>
</dbReference>
<accession>A0A173MQJ3</accession>
<dbReference type="GO" id="GO:0016787">
    <property type="term" value="F:hydrolase activity"/>
    <property type="evidence" value="ECO:0007669"/>
    <property type="project" value="UniProtKB-KW"/>
</dbReference>
<dbReference type="AlphaFoldDB" id="A0A173MQJ3"/>
<dbReference type="InterPro" id="IPR003833">
    <property type="entry name" value="CT_C_D"/>
</dbReference>
<name>A0A173MQJ3_9BACT</name>
<organism evidence="5 6">
    <name type="scientific">Filimonas lacunae</name>
    <dbReference type="NCBI Taxonomy" id="477680"/>
    <lineage>
        <taxon>Bacteria</taxon>
        <taxon>Pseudomonadati</taxon>
        <taxon>Bacteroidota</taxon>
        <taxon>Chitinophagia</taxon>
        <taxon>Chitinophagales</taxon>
        <taxon>Chitinophagaceae</taxon>
        <taxon>Filimonas</taxon>
    </lineage>
</organism>
<keyword evidence="3" id="KW-0067">ATP-binding</keyword>
<dbReference type="PANTHER" id="PTHR34698">
    <property type="entry name" value="5-OXOPROLINASE SUBUNIT B"/>
    <property type="match status" value="1"/>
</dbReference>
<evidence type="ECO:0000259" key="4">
    <source>
        <dbReference type="SMART" id="SM00796"/>
    </source>
</evidence>
<keyword evidence="6" id="KW-1185">Reference proteome</keyword>
<keyword evidence="1" id="KW-0547">Nucleotide-binding</keyword>
<dbReference type="GO" id="GO:0005524">
    <property type="term" value="F:ATP binding"/>
    <property type="evidence" value="ECO:0007669"/>
    <property type="project" value="UniProtKB-KW"/>
</dbReference>
<evidence type="ECO:0000256" key="1">
    <source>
        <dbReference type="ARBA" id="ARBA00022741"/>
    </source>
</evidence>
<sequence>MILPSRIYSISEKAIVIEWEQRIEPRIAGSIRLLQECIYRAQWNGLVELVPSYASLSVFYNPIVVKSQGHLPGETAAEKAEAFILQLLTQTDTTTIQAKPRRVEIPVLYGGAHGPDLSFVAAHCKMTEAEVIDLHSKAIYQVYLLGFVPGFAYLGGMNTLLDTPRKQTPRPNVPAGSVGIAGLQTGIYPMQITGGWQIIGSTTLSLFNPGNTPPAFLQAGDEVCFVPVTSANT</sequence>
<dbReference type="NCBIfam" id="TIGR00370">
    <property type="entry name" value="5-oxoprolinase subunit PxpB"/>
    <property type="match status" value="1"/>
</dbReference>
<dbReference type="SUPFAM" id="SSF160467">
    <property type="entry name" value="PH0987 N-terminal domain-like"/>
    <property type="match status" value="1"/>
</dbReference>
<dbReference type="PANTHER" id="PTHR34698:SF2">
    <property type="entry name" value="5-OXOPROLINASE SUBUNIT B"/>
    <property type="match status" value="1"/>
</dbReference>
<dbReference type="Pfam" id="PF02682">
    <property type="entry name" value="CT_C_D"/>
    <property type="match status" value="1"/>
</dbReference>
<dbReference type="InterPro" id="IPR029000">
    <property type="entry name" value="Cyclophilin-like_dom_sf"/>
</dbReference>
<dbReference type="Proteomes" id="UP000186917">
    <property type="component" value="Unassembled WGS sequence"/>
</dbReference>
<dbReference type="Gene3D" id="3.30.1360.40">
    <property type="match status" value="1"/>
</dbReference>
<dbReference type="OrthoDB" id="9778567at2"/>
<evidence type="ECO:0000256" key="3">
    <source>
        <dbReference type="ARBA" id="ARBA00022840"/>
    </source>
</evidence>
<gene>
    <name evidence="5" type="ORF">SAMN05421788_1011154</name>
</gene>
<dbReference type="EMBL" id="FTOR01000001">
    <property type="protein sequence ID" value="SIS77824.1"/>
    <property type="molecule type" value="Genomic_DNA"/>
</dbReference>
<dbReference type="STRING" id="477680.SAMN05421788_1011154"/>
<proteinExistence type="predicted"/>
<dbReference type="KEGG" id="fln:FLA_5773"/>